<accession>A0ABN6CGW7</accession>
<organism evidence="2 3">
    <name type="scientific">Actinoplanes ianthinogenes</name>
    <dbReference type="NCBI Taxonomy" id="122358"/>
    <lineage>
        <taxon>Bacteria</taxon>
        <taxon>Bacillati</taxon>
        <taxon>Actinomycetota</taxon>
        <taxon>Actinomycetes</taxon>
        <taxon>Micromonosporales</taxon>
        <taxon>Micromonosporaceae</taxon>
        <taxon>Actinoplanes</taxon>
    </lineage>
</organism>
<dbReference type="EMBL" id="AP023356">
    <property type="protein sequence ID" value="BCJ44820.1"/>
    <property type="molecule type" value="Genomic_DNA"/>
</dbReference>
<feature type="region of interest" description="Disordered" evidence="1">
    <location>
        <begin position="1"/>
        <end position="50"/>
    </location>
</feature>
<keyword evidence="3" id="KW-1185">Reference proteome</keyword>
<evidence type="ECO:0000313" key="2">
    <source>
        <dbReference type="EMBL" id="BCJ44820.1"/>
    </source>
</evidence>
<evidence type="ECO:0000256" key="1">
    <source>
        <dbReference type="SAM" id="MobiDB-lite"/>
    </source>
</evidence>
<sequence>MQQPGQLDRVRAAGAEQIGAAVPGTATGDEPPGLAGCGRATEGGAPAGPGAALCGRYATLRY</sequence>
<dbReference type="Proteomes" id="UP000676967">
    <property type="component" value="Chromosome"/>
</dbReference>
<name>A0ABN6CGW7_9ACTN</name>
<proteinExistence type="predicted"/>
<protein>
    <submittedName>
        <fullName evidence="2">Uncharacterized protein</fullName>
    </submittedName>
</protein>
<reference evidence="2 3" key="1">
    <citation type="submission" date="2020-08" db="EMBL/GenBank/DDBJ databases">
        <title>Whole genome shotgun sequence of Actinoplanes ianthinogenes NBRC 13996.</title>
        <authorList>
            <person name="Komaki H."/>
            <person name="Tamura T."/>
        </authorList>
    </citation>
    <scope>NUCLEOTIDE SEQUENCE [LARGE SCALE GENOMIC DNA]</scope>
    <source>
        <strain evidence="2 3">NBRC 13996</strain>
    </source>
</reference>
<evidence type="ECO:0000313" key="3">
    <source>
        <dbReference type="Proteomes" id="UP000676967"/>
    </source>
</evidence>
<gene>
    <name evidence="2" type="ORF">Aiant_54770</name>
</gene>